<dbReference type="GO" id="GO:0048312">
    <property type="term" value="P:intracellular distribution of mitochondria"/>
    <property type="evidence" value="ECO:0007669"/>
    <property type="project" value="TreeGrafter"/>
</dbReference>
<protein>
    <submittedName>
        <fullName evidence="1">KEN domain-containing protein</fullName>
    </submittedName>
</protein>
<name>A0A183IZK6_9BILA</name>
<sequence length="323" mass="35897">LIFLEADVNEISRKNGYPRTHPHKLCSLRQELIDAFLEYRYIAFVKMAASYLQKLRVNNDGDMKNSAEVISPVKNMSGSSKNVGVNGFDNNAIGDERFESIDGTKATTVVNGEIVNELLSSVLMSSLKASSQLFAPSAVSKAAALGNLELSFLDGSKSSSLNDALPEMNCYSDVTDIVQLYRDKENGSNCFAASCFSCLMASVVFLQLNWPPGKLCGVPPKRLDPYPKQVLSFFLVVIIFYKLNFSEFDIRFNPDCYSSTVTHSDDENLQAQQQVVKDAAEFLLTSQIPNFVISLRCFFFYFSSRFRSATALITLLFLLTESA</sequence>
<proteinExistence type="predicted"/>
<dbReference type="WBParaSite" id="SBAD_0000938001-mRNA-1">
    <property type="protein sequence ID" value="SBAD_0000938001-mRNA-1"/>
    <property type="gene ID" value="SBAD_0000938001"/>
</dbReference>
<dbReference type="InterPro" id="IPR027523">
    <property type="entry name" value="CLU_prot"/>
</dbReference>
<reference evidence="1" key="1">
    <citation type="submission" date="2016-06" db="UniProtKB">
        <authorList>
            <consortium name="WormBaseParasite"/>
        </authorList>
    </citation>
    <scope>IDENTIFICATION</scope>
</reference>
<dbReference type="AlphaFoldDB" id="A0A183IZK6"/>
<organism evidence="1">
    <name type="scientific">Soboliphyme baturini</name>
    <dbReference type="NCBI Taxonomy" id="241478"/>
    <lineage>
        <taxon>Eukaryota</taxon>
        <taxon>Metazoa</taxon>
        <taxon>Ecdysozoa</taxon>
        <taxon>Nematoda</taxon>
        <taxon>Enoplea</taxon>
        <taxon>Dorylaimia</taxon>
        <taxon>Dioctophymatida</taxon>
        <taxon>Dioctophymatoidea</taxon>
        <taxon>Soboliphymatidae</taxon>
        <taxon>Soboliphyme</taxon>
    </lineage>
</organism>
<accession>A0A183IZK6</accession>
<dbReference type="PANTHER" id="PTHR12601">
    <property type="entry name" value="EUKARYOTIC TRANSLATION INITIATION FACTOR 3 SUBUNIT EIF-3"/>
    <property type="match status" value="1"/>
</dbReference>
<dbReference type="GO" id="GO:0003729">
    <property type="term" value="F:mRNA binding"/>
    <property type="evidence" value="ECO:0007669"/>
    <property type="project" value="TreeGrafter"/>
</dbReference>
<dbReference type="GO" id="GO:0005737">
    <property type="term" value="C:cytoplasm"/>
    <property type="evidence" value="ECO:0007669"/>
    <property type="project" value="TreeGrafter"/>
</dbReference>
<evidence type="ECO:0000313" key="1">
    <source>
        <dbReference type="WBParaSite" id="SBAD_0000938001-mRNA-1"/>
    </source>
</evidence>
<dbReference type="PANTHER" id="PTHR12601:SF6">
    <property type="entry name" value="CLUSTERED MITOCHONDRIA PROTEIN HOMOLOG"/>
    <property type="match status" value="1"/>
</dbReference>